<reference evidence="2 3" key="1">
    <citation type="submission" date="2017-06" db="EMBL/GenBank/DDBJ databases">
        <title>Cmopartive genomic analysis of Ambrosia Fusariam Clade fungi.</title>
        <authorList>
            <person name="Stajich J.E."/>
            <person name="Carrillo J."/>
            <person name="Kijimoto T."/>
            <person name="Eskalen A."/>
            <person name="O'Donnell K."/>
            <person name="Kasson M."/>
        </authorList>
    </citation>
    <scope>NUCLEOTIDE SEQUENCE [LARGE SCALE GENOMIC DNA]</scope>
    <source>
        <strain evidence="2 3">NRRL 20438</strain>
    </source>
</reference>
<accession>A0A428TY67</accession>
<evidence type="ECO:0000313" key="2">
    <source>
        <dbReference type="EMBL" id="RSM06989.1"/>
    </source>
</evidence>
<keyword evidence="3" id="KW-1185">Reference proteome</keyword>
<organism evidence="2 3">
    <name type="scientific">Fusarium ambrosium</name>
    <dbReference type="NCBI Taxonomy" id="131363"/>
    <lineage>
        <taxon>Eukaryota</taxon>
        <taxon>Fungi</taxon>
        <taxon>Dikarya</taxon>
        <taxon>Ascomycota</taxon>
        <taxon>Pezizomycotina</taxon>
        <taxon>Sordariomycetes</taxon>
        <taxon>Hypocreomycetidae</taxon>
        <taxon>Hypocreales</taxon>
        <taxon>Nectriaceae</taxon>
        <taxon>Fusarium</taxon>
        <taxon>Fusarium solani species complex</taxon>
    </lineage>
</organism>
<evidence type="ECO:0000256" key="1">
    <source>
        <dbReference type="SAM" id="MobiDB-lite"/>
    </source>
</evidence>
<evidence type="ECO:0000313" key="3">
    <source>
        <dbReference type="Proteomes" id="UP000288429"/>
    </source>
</evidence>
<proteinExistence type="predicted"/>
<feature type="compositionally biased region" description="Polar residues" evidence="1">
    <location>
        <begin position="91"/>
        <end position="117"/>
    </location>
</feature>
<sequence length="142" mass="16013">MGKAGKALRNFIMSIPDDKINSFTDGEHTLYKDANYRLDNQGHRAILYCGIIRSYMESDIICAWISDQHLALHDWADPHTCALPLEYDNNESSTSFTSGSRGQSGIASRTRSTSPAKNSDDLLKLEKPVTWSSDWPLLPYRM</sequence>
<gene>
    <name evidence="2" type="ORF">CDV31_008831</name>
</gene>
<dbReference type="AlphaFoldDB" id="A0A428TY67"/>
<feature type="region of interest" description="Disordered" evidence="1">
    <location>
        <begin position="91"/>
        <end position="119"/>
    </location>
</feature>
<name>A0A428TY67_9HYPO</name>
<protein>
    <submittedName>
        <fullName evidence="2">Uncharacterized protein</fullName>
    </submittedName>
</protein>
<dbReference type="Proteomes" id="UP000288429">
    <property type="component" value="Unassembled WGS sequence"/>
</dbReference>
<dbReference type="EMBL" id="NIZV01000119">
    <property type="protein sequence ID" value="RSM06989.1"/>
    <property type="molecule type" value="Genomic_DNA"/>
</dbReference>
<comment type="caution">
    <text evidence="2">The sequence shown here is derived from an EMBL/GenBank/DDBJ whole genome shotgun (WGS) entry which is preliminary data.</text>
</comment>